<evidence type="ECO:0000313" key="12">
    <source>
        <dbReference type="EMBL" id="KAK0648949.1"/>
    </source>
</evidence>
<keyword evidence="7 10" id="KW-0472">Membrane</keyword>
<sequence>MEDKLAVPVAPALPESEAATIAATSLAGDEKGSTVDEPSDVEAAPAAAAPADPEKRAELERQATAVSKAGQSIRPTNTREDGTEYPSGMKLNLITLALCLSVFLMALDNSIIATAIPKITNEFSSLPDVGWYGSAYLLTTAALQLLFGRFYTFFSIKLIYLIAIFIFEVGSLICGVAQNSVTLIIGRAIAGVGSAALFSGALIILAYSVPLEKRPLYSGLIGSMYGIASVSGPLLGGAFTDKVTWRWCFYINLPIGAITIAVIAIFFPDPHREITNNDTLWERIKRFDPFGTAVFMPAIICLLLALQWGGTEYAWSSWRIILLFVLFGVLIIVFLFIQHKQQDLGTVPPRVFFQRSVWASGFFSFCVGAAFLGSVYYLPIWFQAVKGASAVDSGIMNLPMLIATVLFSIVAGAAVTTWGYYTPFMLASVVFVSVGYGLITMFQPDTGKGAWIGYQIIAGIGIGLGMQQPLMAVQTVLAIEDVPTGTAIIVFMQTLGGALFVSVAQNVFTNKLIEYIASYVPEIPDPRFVLAVGATNVQHVVDPALLPGVTQAYNDALTQTFIVFTALSVVSVIGAAFTEWKSVKGKKVEMAMA</sequence>
<dbReference type="PRINTS" id="PR01036">
    <property type="entry name" value="TCRTETB"/>
</dbReference>
<dbReference type="FunFam" id="1.20.1250.20:FF:000489">
    <property type="entry name" value="MFS general substrate transporter"/>
    <property type="match status" value="1"/>
</dbReference>
<evidence type="ECO:0000256" key="10">
    <source>
        <dbReference type="SAM" id="Phobius"/>
    </source>
</evidence>
<feature type="transmembrane region" description="Helical" evidence="10">
    <location>
        <begin position="216"/>
        <end position="235"/>
    </location>
</feature>
<comment type="caution">
    <text evidence="12">The sequence shown here is derived from an EMBL/GenBank/DDBJ whole genome shotgun (WGS) entry which is preliminary data.</text>
</comment>
<dbReference type="FunFam" id="1.20.1720.10:FF:000012">
    <property type="entry name" value="MFS toxin efflux pump (AflT)"/>
    <property type="match status" value="1"/>
</dbReference>
<dbReference type="EMBL" id="JAULSV010000003">
    <property type="protein sequence ID" value="KAK0648949.1"/>
    <property type="molecule type" value="Genomic_DNA"/>
</dbReference>
<organism evidence="12 13">
    <name type="scientific">Cercophora newfieldiana</name>
    <dbReference type="NCBI Taxonomy" id="92897"/>
    <lineage>
        <taxon>Eukaryota</taxon>
        <taxon>Fungi</taxon>
        <taxon>Dikarya</taxon>
        <taxon>Ascomycota</taxon>
        <taxon>Pezizomycotina</taxon>
        <taxon>Sordariomycetes</taxon>
        <taxon>Sordariomycetidae</taxon>
        <taxon>Sordariales</taxon>
        <taxon>Lasiosphaeriaceae</taxon>
        <taxon>Cercophora</taxon>
    </lineage>
</organism>
<feature type="transmembrane region" description="Helical" evidence="10">
    <location>
        <begin position="487"/>
        <end position="508"/>
    </location>
</feature>
<keyword evidence="8" id="KW-0325">Glycoprotein</keyword>
<comment type="subcellular location">
    <subcellularLocation>
        <location evidence="1">Cell membrane</location>
        <topology evidence="1">Multi-pass membrane protein</topology>
    </subcellularLocation>
</comment>
<dbReference type="Gene3D" id="1.20.1250.20">
    <property type="entry name" value="MFS general substrate transporter like domains"/>
    <property type="match status" value="2"/>
</dbReference>
<evidence type="ECO:0000256" key="2">
    <source>
        <dbReference type="ARBA" id="ARBA00007520"/>
    </source>
</evidence>
<dbReference type="PANTHER" id="PTHR23501:SF199">
    <property type="entry name" value="MFS EFFLUX TRANSPORTER INPD-RELATED"/>
    <property type="match status" value="1"/>
</dbReference>
<dbReference type="InterPro" id="IPR020846">
    <property type="entry name" value="MFS_dom"/>
</dbReference>
<feature type="compositionally biased region" description="Low complexity" evidence="9">
    <location>
        <begin position="41"/>
        <end position="51"/>
    </location>
</feature>
<keyword evidence="13" id="KW-1185">Reference proteome</keyword>
<dbReference type="InterPro" id="IPR011701">
    <property type="entry name" value="MFS"/>
</dbReference>
<feature type="transmembrane region" description="Helical" evidence="10">
    <location>
        <begin position="184"/>
        <end position="209"/>
    </location>
</feature>
<dbReference type="AlphaFoldDB" id="A0AA40CTZ7"/>
<feature type="transmembrane region" description="Helical" evidence="10">
    <location>
        <begin position="449"/>
        <end position="466"/>
    </location>
</feature>
<evidence type="ECO:0000256" key="6">
    <source>
        <dbReference type="ARBA" id="ARBA00022989"/>
    </source>
</evidence>
<dbReference type="GO" id="GO:0005886">
    <property type="term" value="C:plasma membrane"/>
    <property type="evidence" value="ECO:0007669"/>
    <property type="project" value="UniProtKB-SubCell"/>
</dbReference>
<comment type="similarity">
    <text evidence="2">Belongs to the major facilitator superfamily. TCR/Tet family.</text>
</comment>
<evidence type="ECO:0000256" key="3">
    <source>
        <dbReference type="ARBA" id="ARBA00022448"/>
    </source>
</evidence>
<feature type="transmembrane region" description="Helical" evidence="10">
    <location>
        <begin position="556"/>
        <end position="577"/>
    </location>
</feature>
<evidence type="ECO:0000256" key="7">
    <source>
        <dbReference type="ARBA" id="ARBA00023136"/>
    </source>
</evidence>
<evidence type="ECO:0000256" key="8">
    <source>
        <dbReference type="ARBA" id="ARBA00023180"/>
    </source>
</evidence>
<dbReference type="GO" id="GO:0022857">
    <property type="term" value="F:transmembrane transporter activity"/>
    <property type="evidence" value="ECO:0007669"/>
    <property type="project" value="InterPro"/>
</dbReference>
<evidence type="ECO:0000256" key="9">
    <source>
        <dbReference type="SAM" id="MobiDB-lite"/>
    </source>
</evidence>
<dbReference type="PROSITE" id="PS50850">
    <property type="entry name" value="MFS"/>
    <property type="match status" value="1"/>
</dbReference>
<feature type="region of interest" description="Disordered" evidence="9">
    <location>
        <begin position="26"/>
        <end position="84"/>
    </location>
</feature>
<keyword evidence="4" id="KW-1003">Cell membrane</keyword>
<feature type="domain" description="Major facilitator superfamily (MFS) profile" evidence="11">
    <location>
        <begin position="94"/>
        <end position="583"/>
    </location>
</feature>
<evidence type="ECO:0000256" key="4">
    <source>
        <dbReference type="ARBA" id="ARBA00022475"/>
    </source>
</evidence>
<feature type="transmembrane region" description="Helical" evidence="10">
    <location>
        <begin position="424"/>
        <end position="443"/>
    </location>
</feature>
<evidence type="ECO:0000313" key="13">
    <source>
        <dbReference type="Proteomes" id="UP001174936"/>
    </source>
</evidence>
<protein>
    <submittedName>
        <fullName evidence="12">Major facilitator superfamily domain-containing protein</fullName>
    </submittedName>
</protein>
<feature type="transmembrane region" description="Helical" evidence="10">
    <location>
        <begin position="158"/>
        <end position="178"/>
    </location>
</feature>
<feature type="transmembrane region" description="Helical" evidence="10">
    <location>
        <begin position="93"/>
        <end position="117"/>
    </location>
</feature>
<dbReference type="Proteomes" id="UP001174936">
    <property type="component" value="Unassembled WGS sequence"/>
</dbReference>
<feature type="transmembrane region" description="Helical" evidence="10">
    <location>
        <begin position="357"/>
        <end position="378"/>
    </location>
</feature>
<feature type="transmembrane region" description="Helical" evidence="10">
    <location>
        <begin position="247"/>
        <end position="267"/>
    </location>
</feature>
<dbReference type="Pfam" id="PF07690">
    <property type="entry name" value="MFS_1"/>
    <property type="match status" value="1"/>
</dbReference>
<reference evidence="12" key="1">
    <citation type="submission" date="2023-06" db="EMBL/GenBank/DDBJ databases">
        <title>Genome-scale phylogeny and comparative genomics of the fungal order Sordariales.</title>
        <authorList>
            <consortium name="Lawrence Berkeley National Laboratory"/>
            <person name="Hensen N."/>
            <person name="Bonometti L."/>
            <person name="Westerberg I."/>
            <person name="Brannstrom I.O."/>
            <person name="Guillou S."/>
            <person name="Cros-Aarteil S."/>
            <person name="Calhoun S."/>
            <person name="Haridas S."/>
            <person name="Kuo A."/>
            <person name="Mondo S."/>
            <person name="Pangilinan J."/>
            <person name="Riley R."/>
            <person name="Labutti K."/>
            <person name="Andreopoulos B."/>
            <person name="Lipzen A."/>
            <person name="Chen C."/>
            <person name="Yanf M."/>
            <person name="Daum C."/>
            <person name="Ng V."/>
            <person name="Clum A."/>
            <person name="Steindorff A."/>
            <person name="Ohm R."/>
            <person name="Martin F."/>
            <person name="Silar P."/>
            <person name="Natvig D."/>
            <person name="Lalanne C."/>
            <person name="Gautier V."/>
            <person name="Ament-Velasquez S.L."/>
            <person name="Kruys A."/>
            <person name="Hutchinson M.I."/>
            <person name="Powell A.J."/>
            <person name="Barry K."/>
            <person name="Miller A.N."/>
            <person name="Grigoriev I.V."/>
            <person name="Debuchy R."/>
            <person name="Gladieux P."/>
            <person name="Thoren M.H."/>
            <person name="Johannesson H."/>
        </authorList>
    </citation>
    <scope>NUCLEOTIDE SEQUENCE</scope>
    <source>
        <strain evidence="12">SMH2532-1</strain>
    </source>
</reference>
<feature type="transmembrane region" description="Helical" evidence="10">
    <location>
        <begin position="287"/>
        <end position="306"/>
    </location>
</feature>
<keyword evidence="3" id="KW-0813">Transport</keyword>
<feature type="transmembrane region" description="Helical" evidence="10">
    <location>
        <begin position="318"/>
        <end position="337"/>
    </location>
</feature>
<name>A0AA40CTZ7_9PEZI</name>
<evidence type="ECO:0000259" key="11">
    <source>
        <dbReference type="PROSITE" id="PS50850"/>
    </source>
</evidence>
<dbReference type="SUPFAM" id="SSF103473">
    <property type="entry name" value="MFS general substrate transporter"/>
    <property type="match status" value="1"/>
</dbReference>
<keyword evidence="6 10" id="KW-1133">Transmembrane helix</keyword>
<gene>
    <name evidence="12" type="ORF">B0T16DRAFT_427909</name>
</gene>
<evidence type="ECO:0000256" key="5">
    <source>
        <dbReference type="ARBA" id="ARBA00022692"/>
    </source>
</evidence>
<evidence type="ECO:0000256" key="1">
    <source>
        <dbReference type="ARBA" id="ARBA00004651"/>
    </source>
</evidence>
<feature type="transmembrane region" description="Helical" evidence="10">
    <location>
        <begin position="398"/>
        <end position="417"/>
    </location>
</feature>
<accession>A0AA40CTZ7</accession>
<dbReference type="CDD" id="cd17502">
    <property type="entry name" value="MFS_Azr1_MDR_like"/>
    <property type="match status" value="1"/>
</dbReference>
<dbReference type="PANTHER" id="PTHR23501">
    <property type="entry name" value="MAJOR FACILITATOR SUPERFAMILY"/>
    <property type="match status" value="1"/>
</dbReference>
<dbReference type="FunFam" id="1.20.1250.20:FF:000196">
    <property type="entry name" value="MFS toxin efflux pump (AflT)"/>
    <property type="match status" value="1"/>
</dbReference>
<dbReference type="InterPro" id="IPR036259">
    <property type="entry name" value="MFS_trans_sf"/>
</dbReference>
<feature type="transmembrane region" description="Helical" evidence="10">
    <location>
        <begin position="129"/>
        <end position="151"/>
    </location>
</feature>
<proteinExistence type="inferred from homology"/>
<feature type="compositionally biased region" description="Basic and acidic residues" evidence="9">
    <location>
        <begin position="52"/>
        <end position="61"/>
    </location>
</feature>
<keyword evidence="5 10" id="KW-0812">Transmembrane</keyword>